<keyword evidence="2" id="KW-1185">Reference proteome</keyword>
<gene>
    <name evidence="1" type="ORF">C8N35_11521</name>
</gene>
<reference evidence="1 2" key="1">
    <citation type="submission" date="2018-04" db="EMBL/GenBank/DDBJ databases">
        <title>Genomic Encyclopedia of Archaeal and Bacterial Type Strains, Phase II (KMG-II): from individual species to whole genera.</title>
        <authorList>
            <person name="Goeker M."/>
        </authorList>
    </citation>
    <scope>NUCLEOTIDE SEQUENCE [LARGE SCALE GENOMIC DNA]</scope>
    <source>
        <strain evidence="1 2">DSM 23382</strain>
    </source>
</reference>
<dbReference type="EMBL" id="QAYG01000015">
    <property type="protein sequence ID" value="PTW53901.1"/>
    <property type="molecule type" value="Genomic_DNA"/>
</dbReference>
<name>A0A2T5UR47_9HYPH</name>
<proteinExistence type="predicted"/>
<dbReference type="AlphaFoldDB" id="A0A2T5UR47"/>
<organism evidence="1 2">
    <name type="scientific">Breoghania corrubedonensis</name>
    <dbReference type="NCBI Taxonomy" id="665038"/>
    <lineage>
        <taxon>Bacteria</taxon>
        <taxon>Pseudomonadati</taxon>
        <taxon>Pseudomonadota</taxon>
        <taxon>Alphaproteobacteria</taxon>
        <taxon>Hyphomicrobiales</taxon>
        <taxon>Stappiaceae</taxon>
        <taxon>Breoghania</taxon>
    </lineage>
</organism>
<protein>
    <submittedName>
        <fullName evidence="1">Uncharacterized protein</fullName>
    </submittedName>
</protein>
<evidence type="ECO:0000313" key="1">
    <source>
        <dbReference type="EMBL" id="PTW53901.1"/>
    </source>
</evidence>
<sequence>MRNKRNATLSAEEAREAIDALNACRTVLNRLSTNLTPTGEDYVTLSAPIEACYATSEQLCRRHGIDRYRHVSFLGRK</sequence>
<dbReference type="RefSeq" id="WP_107992034.1">
    <property type="nucleotide sequence ID" value="NZ_QAYG01000015.1"/>
</dbReference>
<dbReference type="Proteomes" id="UP000244081">
    <property type="component" value="Unassembled WGS sequence"/>
</dbReference>
<evidence type="ECO:0000313" key="2">
    <source>
        <dbReference type="Proteomes" id="UP000244081"/>
    </source>
</evidence>
<accession>A0A2T5UR47</accession>
<comment type="caution">
    <text evidence="1">The sequence shown here is derived from an EMBL/GenBank/DDBJ whole genome shotgun (WGS) entry which is preliminary data.</text>
</comment>